<evidence type="ECO:0000256" key="3">
    <source>
        <dbReference type="ARBA" id="ARBA00012737"/>
    </source>
</evidence>
<accession>A0A916QII5</accession>
<comment type="caution">
    <text evidence="7">The sequence shown here is derived from an EMBL/GenBank/DDBJ whole genome shotgun (WGS) entry which is preliminary data.</text>
</comment>
<keyword evidence="4" id="KW-0028">Amino-acid biosynthesis</keyword>
<dbReference type="PROSITE" id="PS51278">
    <property type="entry name" value="GATASE_TYPE_2"/>
    <property type="match status" value="1"/>
</dbReference>
<dbReference type="Proteomes" id="UP000654993">
    <property type="component" value="Unassembled WGS sequence"/>
</dbReference>
<protein>
    <recommendedName>
        <fullName evidence="3">asparagine synthase (glutamine-hydrolyzing)</fullName>
        <ecNumber evidence="3">6.3.5.4</ecNumber>
    </recommendedName>
</protein>
<dbReference type="AlphaFoldDB" id="A0A916QII5"/>
<comment type="catalytic activity">
    <reaction evidence="5">
        <text>L-aspartate + L-glutamine + ATP + H2O = L-asparagine + L-glutamate + AMP + diphosphate + H(+)</text>
        <dbReference type="Rhea" id="RHEA:12228"/>
        <dbReference type="ChEBI" id="CHEBI:15377"/>
        <dbReference type="ChEBI" id="CHEBI:15378"/>
        <dbReference type="ChEBI" id="CHEBI:29985"/>
        <dbReference type="ChEBI" id="CHEBI:29991"/>
        <dbReference type="ChEBI" id="CHEBI:30616"/>
        <dbReference type="ChEBI" id="CHEBI:33019"/>
        <dbReference type="ChEBI" id="CHEBI:58048"/>
        <dbReference type="ChEBI" id="CHEBI:58359"/>
        <dbReference type="ChEBI" id="CHEBI:456215"/>
        <dbReference type="EC" id="6.3.5.4"/>
    </reaction>
</comment>
<keyword evidence="4" id="KW-0061">Asparagine biosynthesis</keyword>
<dbReference type="InterPro" id="IPR017932">
    <property type="entry name" value="GATase_2_dom"/>
</dbReference>
<dbReference type="EC" id="6.3.5.4" evidence="3"/>
<comment type="similarity">
    <text evidence="2">Belongs to the asparagine synthetase family.</text>
</comment>
<dbReference type="SUPFAM" id="SSF56235">
    <property type="entry name" value="N-terminal nucleophile aminohydrolases (Ntn hydrolases)"/>
    <property type="match status" value="1"/>
</dbReference>
<keyword evidence="8" id="KW-1185">Reference proteome</keyword>
<dbReference type="PANTHER" id="PTHR43284:SF1">
    <property type="entry name" value="ASPARAGINE SYNTHETASE"/>
    <property type="match status" value="1"/>
</dbReference>
<sequence length="220" mass="24637">MCGIAGWVDWKRDLTLYPSIIETMLETLTPCGPETTGIWMTNSCALGHRSVRENRAQTVYREEGESAYCIVFSGALSNASDLRIDLEKIGYEFHIDSDAEVLLVSYIEWGHVCVERLEGSIAFAVWHEREQSLFAARDLRGGEPLYYCRLENGILFSSEKKVLLMHPYVDVDRADAGLRYGVDLEELQAGHNLIFTYGGLNIRPYARAGGSSEIEPGSFA</sequence>
<dbReference type="EMBL" id="BMAQ01000033">
    <property type="protein sequence ID" value="GFR39072.1"/>
    <property type="molecule type" value="Genomic_DNA"/>
</dbReference>
<reference evidence="7" key="2">
    <citation type="journal article" date="2021" name="Data Brief">
        <title>Draft genome sequence data of the facultative, thermophilic, xylanolytic bacterium Paenibacillus sp. strain DA-C8.</title>
        <authorList>
            <person name="Chhe C."/>
            <person name="Uke A."/>
            <person name="Baramee S."/>
            <person name="Ungkulpasvich U."/>
            <person name="Tachaapaikoon C."/>
            <person name="Pason P."/>
            <person name="Waeonukul R."/>
            <person name="Ratanakhanokchai K."/>
            <person name="Kosugi A."/>
        </authorList>
    </citation>
    <scope>NUCLEOTIDE SEQUENCE</scope>
    <source>
        <strain evidence="7">DA-C8</strain>
    </source>
</reference>
<dbReference type="CDD" id="cd00712">
    <property type="entry name" value="AsnB"/>
    <property type="match status" value="1"/>
</dbReference>
<evidence type="ECO:0000313" key="7">
    <source>
        <dbReference type="EMBL" id="GFR39072.1"/>
    </source>
</evidence>
<comment type="pathway">
    <text evidence="1">Amino-acid biosynthesis; L-asparagine biosynthesis; L-asparagine from L-aspartate (L-Gln route): step 1/1.</text>
</comment>
<proteinExistence type="inferred from homology"/>
<dbReference type="Pfam" id="PF13537">
    <property type="entry name" value="GATase_7"/>
    <property type="match status" value="1"/>
</dbReference>
<dbReference type="InterPro" id="IPR029055">
    <property type="entry name" value="Ntn_hydrolases_N"/>
</dbReference>
<evidence type="ECO:0000256" key="1">
    <source>
        <dbReference type="ARBA" id="ARBA00005187"/>
    </source>
</evidence>
<evidence type="ECO:0000256" key="2">
    <source>
        <dbReference type="ARBA" id="ARBA00005752"/>
    </source>
</evidence>
<feature type="domain" description="Glutamine amidotransferase type-2" evidence="6">
    <location>
        <begin position="2"/>
        <end position="198"/>
    </location>
</feature>
<dbReference type="Gene3D" id="3.60.20.10">
    <property type="entry name" value="Glutamine Phosphoribosylpyrophosphate, subunit 1, domain 1"/>
    <property type="match status" value="1"/>
</dbReference>
<dbReference type="GO" id="GO:0004066">
    <property type="term" value="F:asparagine synthase (glutamine-hydrolyzing) activity"/>
    <property type="evidence" value="ECO:0007669"/>
    <property type="project" value="UniProtKB-EC"/>
</dbReference>
<dbReference type="InterPro" id="IPR051786">
    <property type="entry name" value="ASN_synthetase/amidase"/>
</dbReference>
<dbReference type="PANTHER" id="PTHR43284">
    <property type="entry name" value="ASPARAGINE SYNTHETASE (GLUTAMINE-HYDROLYZING)"/>
    <property type="match status" value="1"/>
</dbReference>
<evidence type="ECO:0000259" key="6">
    <source>
        <dbReference type="PROSITE" id="PS51278"/>
    </source>
</evidence>
<evidence type="ECO:0000313" key="8">
    <source>
        <dbReference type="Proteomes" id="UP000654993"/>
    </source>
</evidence>
<dbReference type="GO" id="GO:0006529">
    <property type="term" value="P:asparagine biosynthetic process"/>
    <property type="evidence" value="ECO:0007669"/>
    <property type="project" value="UniProtKB-KW"/>
</dbReference>
<gene>
    <name evidence="7" type="ORF">PRECH8_23680</name>
</gene>
<reference evidence="7" key="1">
    <citation type="submission" date="2020-08" db="EMBL/GenBank/DDBJ databases">
        <authorList>
            <person name="Uke A."/>
            <person name="Chhe C."/>
            <person name="Baramee S."/>
            <person name="Kosugi A."/>
        </authorList>
    </citation>
    <scope>NUCLEOTIDE SEQUENCE</scope>
    <source>
        <strain evidence="7">DA-C8</strain>
    </source>
</reference>
<organism evidence="7 8">
    <name type="scientific">Insulibacter thermoxylanivorax</name>
    <dbReference type="NCBI Taxonomy" id="2749268"/>
    <lineage>
        <taxon>Bacteria</taxon>
        <taxon>Bacillati</taxon>
        <taxon>Bacillota</taxon>
        <taxon>Bacilli</taxon>
        <taxon>Bacillales</taxon>
        <taxon>Paenibacillaceae</taxon>
        <taxon>Insulibacter</taxon>
    </lineage>
</organism>
<dbReference type="InterPro" id="IPR033738">
    <property type="entry name" value="AsnB_N"/>
</dbReference>
<evidence type="ECO:0000256" key="4">
    <source>
        <dbReference type="ARBA" id="ARBA00022888"/>
    </source>
</evidence>
<name>A0A916QII5_9BACL</name>
<evidence type="ECO:0000256" key="5">
    <source>
        <dbReference type="ARBA" id="ARBA00048741"/>
    </source>
</evidence>